<evidence type="ECO:0000313" key="1">
    <source>
        <dbReference type="Proteomes" id="UP000036681"/>
    </source>
</evidence>
<organism evidence="1 2">
    <name type="scientific">Ascaris lumbricoides</name>
    <name type="common">Giant roundworm</name>
    <dbReference type="NCBI Taxonomy" id="6252"/>
    <lineage>
        <taxon>Eukaryota</taxon>
        <taxon>Metazoa</taxon>
        <taxon>Ecdysozoa</taxon>
        <taxon>Nematoda</taxon>
        <taxon>Chromadorea</taxon>
        <taxon>Rhabditida</taxon>
        <taxon>Spirurina</taxon>
        <taxon>Ascaridomorpha</taxon>
        <taxon>Ascaridoidea</taxon>
        <taxon>Ascarididae</taxon>
        <taxon>Ascaris</taxon>
    </lineage>
</organism>
<accession>A0A0M3IA25</accession>
<evidence type="ECO:0000313" key="2">
    <source>
        <dbReference type="WBParaSite" id="ALUE_0001437901-mRNA-1"/>
    </source>
</evidence>
<dbReference type="Proteomes" id="UP000036681">
    <property type="component" value="Unplaced"/>
</dbReference>
<proteinExistence type="predicted"/>
<protein>
    <submittedName>
        <fullName evidence="2">Acylphosphatase-like domain-containing protein</fullName>
    </submittedName>
</protein>
<sequence length="137" mass="14733">MRCYVGFSGQVWNDGLESSVTLRAPQETDVSDAGDAPPTFSLLAFSKSPQAGYKPHNRDVWNDGLESSATLRAPHETDVSDAGDAPPTFSLLAFSKSPQAGYKPHNRDVFAGEDGLAGFLTSRSSIGITSHKHMCCW</sequence>
<reference evidence="2" key="1">
    <citation type="submission" date="2017-02" db="UniProtKB">
        <authorList>
            <consortium name="WormBaseParasite"/>
        </authorList>
    </citation>
    <scope>IDENTIFICATION</scope>
</reference>
<name>A0A0M3IA25_ASCLU</name>
<dbReference type="WBParaSite" id="ALUE_0001437901-mRNA-1">
    <property type="protein sequence ID" value="ALUE_0001437901-mRNA-1"/>
    <property type="gene ID" value="ALUE_0001437901"/>
</dbReference>
<dbReference type="AlphaFoldDB" id="A0A0M3IA25"/>
<keyword evidence="1" id="KW-1185">Reference proteome</keyword>